<evidence type="ECO:0000313" key="4">
    <source>
        <dbReference type="EMBL" id="QBD83132.1"/>
    </source>
</evidence>
<dbReference type="GO" id="GO:0005524">
    <property type="term" value="F:ATP binding"/>
    <property type="evidence" value="ECO:0007669"/>
    <property type="project" value="UniProtKB-KW"/>
</dbReference>
<dbReference type="Pfam" id="PF03704">
    <property type="entry name" value="BTAD"/>
    <property type="match status" value="1"/>
</dbReference>
<evidence type="ECO:0000259" key="3">
    <source>
        <dbReference type="SMART" id="SM01043"/>
    </source>
</evidence>
<dbReference type="PANTHER" id="PTHR16305:SF28">
    <property type="entry name" value="GUANYLATE CYCLASE DOMAIN-CONTAINING PROTEIN"/>
    <property type="match status" value="1"/>
</dbReference>
<dbReference type="InterPro" id="IPR019734">
    <property type="entry name" value="TPR_rpt"/>
</dbReference>
<dbReference type="InterPro" id="IPR041664">
    <property type="entry name" value="AAA_16"/>
</dbReference>
<dbReference type="InterPro" id="IPR046738">
    <property type="entry name" value="DUF6788"/>
</dbReference>
<evidence type="ECO:0000256" key="1">
    <source>
        <dbReference type="ARBA" id="ARBA00022741"/>
    </source>
</evidence>
<dbReference type="OrthoDB" id="134656at2"/>
<dbReference type="GO" id="GO:0005737">
    <property type="term" value="C:cytoplasm"/>
    <property type="evidence" value="ECO:0007669"/>
    <property type="project" value="TreeGrafter"/>
</dbReference>
<gene>
    <name evidence="4" type="ORF">EPA93_47100</name>
</gene>
<dbReference type="Proteomes" id="UP000290365">
    <property type="component" value="Chromosome"/>
</dbReference>
<keyword evidence="1" id="KW-0547">Nucleotide-binding</keyword>
<keyword evidence="2" id="KW-0067">ATP-binding</keyword>
<organism evidence="4 5">
    <name type="scientific">Ktedonosporobacter rubrisoli</name>
    <dbReference type="NCBI Taxonomy" id="2509675"/>
    <lineage>
        <taxon>Bacteria</taxon>
        <taxon>Bacillati</taxon>
        <taxon>Chloroflexota</taxon>
        <taxon>Ktedonobacteria</taxon>
        <taxon>Ktedonobacterales</taxon>
        <taxon>Ktedonosporobacteraceae</taxon>
        <taxon>Ktedonosporobacter</taxon>
    </lineage>
</organism>
<dbReference type="InterPro" id="IPR027417">
    <property type="entry name" value="P-loop_NTPase"/>
</dbReference>
<dbReference type="Gene3D" id="1.25.40.10">
    <property type="entry name" value="Tetratricopeptide repeat domain"/>
    <property type="match status" value="4"/>
</dbReference>
<dbReference type="InterPro" id="IPR036388">
    <property type="entry name" value="WH-like_DNA-bd_sf"/>
</dbReference>
<keyword evidence="5" id="KW-1185">Reference proteome</keyword>
<dbReference type="PANTHER" id="PTHR16305">
    <property type="entry name" value="TESTICULAR SOLUBLE ADENYLYL CYCLASE"/>
    <property type="match status" value="1"/>
</dbReference>
<dbReference type="SMART" id="SM00028">
    <property type="entry name" value="TPR"/>
    <property type="match status" value="8"/>
</dbReference>
<feature type="domain" description="Bacterial transcriptional activator" evidence="3">
    <location>
        <begin position="194"/>
        <end position="340"/>
    </location>
</feature>
<proteinExistence type="predicted"/>
<accession>A0A4P6K576</accession>
<dbReference type="SUPFAM" id="SSF48452">
    <property type="entry name" value="TPR-like"/>
    <property type="match status" value="4"/>
</dbReference>
<reference evidence="4 5" key="1">
    <citation type="submission" date="2019-01" db="EMBL/GenBank/DDBJ databases">
        <title>Ktedonosporobacter rubrisoli SCAWS-G2.</title>
        <authorList>
            <person name="Huang Y."/>
            <person name="Yan B."/>
        </authorList>
    </citation>
    <scope>NUCLEOTIDE SEQUENCE [LARGE SCALE GENOMIC DNA]</scope>
    <source>
        <strain evidence="4 5">SCAWS-G2</strain>
    </source>
</reference>
<dbReference type="SUPFAM" id="SSF52540">
    <property type="entry name" value="P-loop containing nucleoside triphosphate hydrolases"/>
    <property type="match status" value="1"/>
</dbReference>
<dbReference type="RefSeq" id="WP_129894199.1">
    <property type="nucleotide sequence ID" value="NZ_CP035758.1"/>
</dbReference>
<dbReference type="Pfam" id="PF20586">
    <property type="entry name" value="DUF6788"/>
    <property type="match status" value="1"/>
</dbReference>
<dbReference type="KEGG" id="kbs:EPA93_47100"/>
<dbReference type="Gene3D" id="1.10.10.10">
    <property type="entry name" value="Winged helix-like DNA-binding domain superfamily/Winged helix DNA-binding domain"/>
    <property type="match status" value="1"/>
</dbReference>
<name>A0A4P6K576_KTERU</name>
<dbReference type="SMART" id="SM01043">
    <property type="entry name" value="BTAD"/>
    <property type="match status" value="1"/>
</dbReference>
<protein>
    <recommendedName>
        <fullName evidence="3">Bacterial transcriptional activator domain-containing protein</fullName>
    </recommendedName>
</protein>
<dbReference type="InterPro" id="IPR005158">
    <property type="entry name" value="BTAD"/>
</dbReference>
<dbReference type="InterPro" id="IPR011990">
    <property type="entry name" value="TPR-like_helical_dom_sf"/>
</dbReference>
<sequence length="1389" mass="155613">MEHKISYRQQISFCGKPGCRRCREGLGHGPYWYAYQMVAGKIKRTYIGKHLPPDLRASLEASATSVKPQNTNMLGLVENGHASLCIRTLGQLSLEQRQESQWLAVVDEVFQQAQVRSLLGLLLSSPQRKLSRQQVGAALWPDRLQQGKAEAASISRLIYRVRQAFSRLRGAPGQPLLRTEGDWLILASQERIWVDAEAFETLLQAAEEPGKRAEQAELRLSLLKRAAELYSGDFLLDVQDVSQVVSKRQSLRRRWEGLLLELADAYLGRGELGEAIALLDQLLLKDMMNEAATRRLMLALALLRRRGEALHAYRKLAFRMQQEYHANPERETQALYEVIRTGKDLFALAQDWLKLPLQSATTGYGLQAELKDRQAATPATPSAKPPLAISMSVGRQHQTPLIGREAELAQMRELWRNVGVIAQLSGHERDLRRALPLDTQKSPKCMVLLGEMGIGKTRLAEELGREAQSAGSLVVWSGVYAQEKNIPYVLWLNILRQLRLLGLSAPKLLASLQPQHCQALLMLLPELENELGQPENSNLRQADSVQADAENAALVAYPQDQQFLQEAMLELLRIISSQKTLLIVLDDIQWADSSSYNLLSYLARHLGNYPVLLLATCRDAELPRDPVHSLLQLMAHMQREHTLKTLRVEALSHEQIRQLLAHLPEEQVERIQQKVEGNPFFAEELARASAASGLPASVARALDHRLGKLSPACRQLLNRAAVLGSSFGLSLISAMTVSTLQATEEALLELLEEALQAGVLTEEGPGAQVSYRFWHPMLVEHLYAQLSAARRASLHRRAAEVLALIYRDQLEEWAAPITQHLLSGAADGELIAQYAELAARRAHLLSAYPEAERYYRYALEYKQQKMQIEESLSEDELLPQAYLLECLGECLKLQGRFADGGHFFAQSLNLRSRLAPSEFSPREAEIRALLWCEIGHARYSQADNVQALRCYEQGRRLLQEANVKVSTAWAWLHYEECYVYLLDGKYKLARAAAFKALSLFGKALAGCPRQRPEGAAYITRLRRTLAGDPVDFGRVYMMLGNIEGNNGCSGDGLFYGHKALEIYEQYDCPREIAIICCNLGDIHLRRAEYAQAEAELQRSLSLAERIGDLSLMAFDYGNLGLLALRRGQLVRAEESFRRGIVFAEQVEDPIAKCPWRLCQASALCAQGRLTEACAALRSGLAIKHCQHITPYRGLALIVLANIRMAQQQALEVDKGSGDASEKAKERLLKRARRSLECALALQDIENEMTVEARLALAQVAVCSGELAKAQRETMQGLEEAQKFELNGLIARGQRLLSVILALQDQPMQAEQHFASALQMCRQLSMRLEEARALQRYGEALLRISQAGESDYQRGLGYLGEALQLFEACSARLEKRMTEHLLDRYEPADC</sequence>
<evidence type="ECO:0000256" key="2">
    <source>
        <dbReference type="ARBA" id="ARBA00022840"/>
    </source>
</evidence>
<dbReference type="GO" id="GO:0004016">
    <property type="term" value="F:adenylate cyclase activity"/>
    <property type="evidence" value="ECO:0007669"/>
    <property type="project" value="TreeGrafter"/>
</dbReference>
<dbReference type="Gene3D" id="3.40.50.300">
    <property type="entry name" value="P-loop containing nucleotide triphosphate hydrolases"/>
    <property type="match status" value="1"/>
</dbReference>
<dbReference type="EMBL" id="CP035758">
    <property type="protein sequence ID" value="QBD83132.1"/>
    <property type="molecule type" value="Genomic_DNA"/>
</dbReference>
<dbReference type="Pfam" id="PF13191">
    <property type="entry name" value="AAA_16"/>
    <property type="match status" value="1"/>
</dbReference>
<evidence type="ECO:0000313" key="5">
    <source>
        <dbReference type="Proteomes" id="UP000290365"/>
    </source>
</evidence>